<dbReference type="PANTHER" id="PTHR37299:SF1">
    <property type="entry name" value="STAGE 0 SPORULATION PROTEIN A HOMOLOG"/>
    <property type="match status" value="1"/>
</dbReference>
<dbReference type="Gene3D" id="3.40.50.2300">
    <property type="match status" value="1"/>
</dbReference>
<evidence type="ECO:0000313" key="4">
    <source>
        <dbReference type="EMBL" id="MBC8600148.1"/>
    </source>
</evidence>
<dbReference type="Pfam" id="PF00072">
    <property type="entry name" value="Response_reg"/>
    <property type="match status" value="1"/>
</dbReference>
<evidence type="ECO:0000313" key="6">
    <source>
        <dbReference type="Proteomes" id="UP000256321"/>
    </source>
</evidence>
<dbReference type="PROSITE" id="PS50930">
    <property type="entry name" value="HTH_LYTTR"/>
    <property type="match status" value="1"/>
</dbReference>
<sequence>MKALIIEDEKAAVRNLQALLSEIAPDMEILAVLDSITETIDWFGAHKMPDLIFLDIHLADGSAFEIFGHVDITCPIIFTTAYDEYALKAFKVNSIDYLLKPIDPSDIRKALDKLERLQGEPAGKEPDYSTLIRALRKEESYKTHFLVPIKGDKLLPVSAETVLFFHIDDGIVKAVLADGKECIFPQTLDELSDCLNPVFFFRVNRQYLISRKAIQDIDLWFNGRLSINLKVPVPEKILVSKARVGEFKEWF</sequence>
<dbReference type="SMART" id="SM00850">
    <property type="entry name" value="LytTR"/>
    <property type="match status" value="1"/>
</dbReference>
<dbReference type="EMBL" id="QREV01000001">
    <property type="protein sequence ID" value="RDU51101.1"/>
    <property type="molecule type" value="Genomic_DNA"/>
</dbReference>
<feature type="domain" description="Response regulatory" evidence="2">
    <location>
        <begin position="2"/>
        <end position="115"/>
    </location>
</feature>
<dbReference type="RefSeq" id="WP_115497695.1">
    <property type="nucleotide sequence ID" value="NZ_JACRTI010000001.1"/>
</dbReference>
<reference evidence="5 6" key="1">
    <citation type="submission" date="2018-07" db="EMBL/GenBank/DDBJ databases">
        <title>Parabacteroides acidifaciens nov. sp., isolated from human feces.</title>
        <authorList>
            <person name="Wang Y.J."/>
        </authorList>
    </citation>
    <scope>NUCLEOTIDE SEQUENCE [LARGE SCALE GENOMIC DNA]</scope>
    <source>
        <strain evidence="5 6">426-9</strain>
    </source>
</reference>
<evidence type="ECO:0000313" key="5">
    <source>
        <dbReference type="EMBL" id="RDU51101.1"/>
    </source>
</evidence>
<reference evidence="4 7" key="2">
    <citation type="submission" date="2020-08" db="EMBL/GenBank/DDBJ databases">
        <title>Genome public.</title>
        <authorList>
            <person name="Liu C."/>
            <person name="Sun Q."/>
        </authorList>
    </citation>
    <scope>NUCLEOTIDE SEQUENCE [LARGE SCALE GENOMIC DNA]</scope>
    <source>
        <strain evidence="4 7">426_9</strain>
    </source>
</reference>
<comment type="caution">
    <text evidence="5">The sequence shown here is derived from an EMBL/GenBank/DDBJ whole genome shotgun (WGS) entry which is preliminary data.</text>
</comment>
<gene>
    <name evidence="5" type="ORF">DWU89_00250</name>
    <name evidence="4" type="ORF">H8784_00250</name>
</gene>
<dbReference type="GO" id="GO:0000156">
    <property type="term" value="F:phosphorelay response regulator activity"/>
    <property type="evidence" value="ECO:0007669"/>
    <property type="project" value="InterPro"/>
</dbReference>
<keyword evidence="5" id="KW-0238">DNA-binding</keyword>
<dbReference type="AlphaFoldDB" id="A0A3D8HJI7"/>
<dbReference type="Proteomes" id="UP000256321">
    <property type="component" value="Unassembled WGS sequence"/>
</dbReference>
<accession>A0A3D8HJI7</accession>
<evidence type="ECO:0000256" key="1">
    <source>
        <dbReference type="PROSITE-ProRule" id="PRU00169"/>
    </source>
</evidence>
<dbReference type="Proteomes" id="UP000629596">
    <property type="component" value="Unassembled WGS sequence"/>
</dbReference>
<dbReference type="FunFam" id="3.40.50.2300:FF:000361">
    <property type="entry name" value="Two-component system response regulator"/>
    <property type="match status" value="1"/>
</dbReference>
<dbReference type="InterPro" id="IPR007492">
    <property type="entry name" value="LytTR_DNA-bd_dom"/>
</dbReference>
<dbReference type="InterPro" id="IPR001789">
    <property type="entry name" value="Sig_transdc_resp-reg_receiver"/>
</dbReference>
<feature type="domain" description="HTH LytTR-type" evidence="3">
    <location>
        <begin position="150"/>
        <end position="251"/>
    </location>
</feature>
<dbReference type="SUPFAM" id="SSF52172">
    <property type="entry name" value="CheY-like"/>
    <property type="match status" value="1"/>
</dbReference>
<proteinExistence type="predicted"/>
<dbReference type="GO" id="GO:0003677">
    <property type="term" value="F:DNA binding"/>
    <property type="evidence" value="ECO:0007669"/>
    <property type="project" value="UniProtKB-KW"/>
</dbReference>
<protein>
    <submittedName>
        <fullName evidence="5">DNA-binding response regulator</fullName>
    </submittedName>
    <submittedName>
        <fullName evidence="4">Response regulator transcription factor</fullName>
    </submittedName>
</protein>
<dbReference type="PANTHER" id="PTHR37299">
    <property type="entry name" value="TRANSCRIPTIONAL REGULATOR-RELATED"/>
    <property type="match status" value="1"/>
</dbReference>
<dbReference type="PROSITE" id="PS50110">
    <property type="entry name" value="RESPONSE_REGULATORY"/>
    <property type="match status" value="1"/>
</dbReference>
<evidence type="ECO:0000313" key="7">
    <source>
        <dbReference type="Proteomes" id="UP000629596"/>
    </source>
</evidence>
<feature type="modified residue" description="4-aspartylphosphate" evidence="1">
    <location>
        <position position="55"/>
    </location>
</feature>
<evidence type="ECO:0000259" key="3">
    <source>
        <dbReference type="PROSITE" id="PS50930"/>
    </source>
</evidence>
<dbReference type="Gene3D" id="2.40.50.1020">
    <property type="entry name" value="LytTr DNA-binding domain"/>
    <property type="match status" value="1"/>
</dbReference>
<keyword evidence="1" id="KW-0597">Phosphoprotein</keyword>
<organism evidence="5 6">
    <name type="scientific">Parabacteroides acidifaciens</name>
    <dbReference type="NCBI Taxonomy" id="2290935"/>
    <lineage>
        <taxon>Bacteria</taxon>
        <taxon>Pseudomonadati</taxon>
        <taxon>Bacteroidota</taxon>
        <taxon>Bacteroidia</taxon>
        <taxon>Bacteroidales</taxon>
        <taxon>Tannerellaceae</taxon>
        <taxon>Parabacteroides</taxon>
    </lineage>
</organism>
<dbReference type="InterPro" id="IPR011006">
    <property type="entry name" value="CheY-like_superfamily"/>
</dbReference>
<dbReference type="SMART" id="SM00448">
    <property type="entry name" value="REC"/>
    <property type="match status" value="1"/>
</dbReference>
<name>A0A3D8HJI7_9BACT</name>
<keyword evidence="7" id="KW-1185">Reference proteome</keyword>
<evidence type="ECO:0000259" key="2">
    <source>
        <dbReference type="PROSITE" id="PS50110"/>
    </source>
</evidence>
<dbReference type="Pfam" id="PF04397">
    <property type="entry name" value="LytTR"/>
    <property type="match status" value="1"/>
</dbReference>
<dbReference type="EMBL" id="JACRTI010000001">
    <property type="protein sequence ID" value="MBC8600148.1"/>
    <property type="molecule type" value="Genomic_DNA"/>
</dbReference>
<dbReference type="InterPro" id="IPR046947">
    <property type="entry name" value="LytR-like"/>
</dbReference>